<dbReference type="AlphaFoldDB" id="A0A445LXZ1"/>
<name>A0A445LXZ1_GLYSO</name>
<evidence type="ECO:0000256" key="4">
    <source>
        <dbReference type="ARBA" id="ARBA00040604"/>
    </source>
</evidence>
<evidence type="ECO:0000313" key="7">
    <source>
        <dbReference type="Proteomes" id="UP000289340"/>
    </source>
</evidence>
<dbReference type="Pfam" id="PF07534">
    <property type="entry name" value="TLD"/>
    <property type="match status" value="1"/>
</dbReference>
<protein>
    <recommendedName>
        <fullName evidence="4">Oxidation resistance protein 1</fullName>
    </recommendedName>
</protein>
<keyword evidence="3" id="KW-0496">Mitochondrion</keyword>
<reference evidence="6 7" key="1">
    <citation type="submission" date="2018-09" db="EMBL/GenBank/DDBJ databases">
        <title>A high-quality reference genome of wild soybean provides a powerful tool to mine soybean genomes.</title>
        <authorList>
            <person name="Xie M."/>
            <person name="Chung C.Y.L."/>
            <person name="Li M.-W."/>
            <person name="Wong F.-L."/>
            <person name="Chan T.-F."/>
            <person name="Lam H.-M."/>
        </authorList>
    </citation>
    <scope>NUCLEOTIDE SEQUENCE [LARGE SCALE GENOMIC DNA]</scope>
    <source>
        <strain evidence="7">cv. W05</strain>
        <tissue evidence="6">Hypocotyl of etiolated seedlings</tissue>
    </source>
</reference>
<organism evidence="6 7">
    <name type="scientific">Glycine soja</name>
    <name type="common">Wild soybean</name>
    <dbReference type="NCBI Taxonomy" id="3848"/>
    <lineage>
        <taxon>Eukaryota</taxon>
        <taxon>Viridiplantae</taxon>
        <taxon>Streptophyta</taxon>
        <taxon>Embryophyta</taxon>
        <taxon>Tracheophyta</taxon>
        <taxon>Spermatophyta</taxon>
        <taxon>Magnoliopsida</taxon>
        <taxon>eudicotyledons</taxon>
        <taxon>Gunneridae</taxon>
        <taxon>Pentapetalae</taxon>
        <taxon>rosids</taxon>
        <taxon>fabids</taxon>
        <taxon>Fabales</taxon>
        <taxon>Fabaceae</taxon>
        <taxon>Papilionoideae</taxon>
        <taxon>50 kb inversion clade</taxon>
        <taxon>NPAAA clade</taxon>
        <taxon>indigoferoid/millettioid clade</taxon>
        <taxon>Phaseoleae</taxon>
        <taxon>Glycine</taxon>
        <taxon>Glycine subgen. Soja</taxon>
    </lineage>
</organism>
<evidence type="ECO:0000256" key="1">
    <source>
        <dbReference type="ARBA" id="ARBA00004173"/>
    </source>
</evidence>
<dbReference type="EMBL" id="QZWG01000001">
    <property type="protein sequence ID" value="RZC28185.1"/>
    <property type="molecule type" value="Genomic_DNA"/>
</dbReference>
<dbReference type="PANTHER" id="PTHR23354:SF62">
    <property type="entry name" value="MUSTARD, ISOFORM V"/>
    <property type="match status" value="1"/>
</dbReference>
<keyword evidence="7" id="KW-1185">Reference proteome</keyword>
<dbReference type="Proteomes" id="UP000289340">
    <property type="component" value="Chromosome 1"/>
</dbReference>
<evidence type="ECO:0000256" key="2">
    <source>
        <dbReference type="ARBA" id="ARBA00009540"/>
    </source>
</evidence>
<gene>
    <name evidence="6" type="ORF">D0Y65_000274</name>
</gene>
<comment type="subcellular location">
    <subcellularLocation>
        <location evidence="1">Mitochondrion</location>
    </subcellularLocation>
</comment>
<dbReference type="SMART" id="SM00584">
    <property type="entry name" value="TLDc"/>
    <property type="match status" value="1"/>
</dbReference>
<evidence type="ECO:0000259" key="5">
    <source>
        <dbReference type="SMART" id="SM00584"/>
    </source>
</evidence>
<evidence type="ECO:0000313" key="6">
    <source>
        <dbReference type="EMBL" id="RZC28185.1"/>
    </source>
</evidence>
<comment type="caution">
    <text evidence="6">The sequence shown here is derived from an EMBL/GenBank/DDBJ whole genome shotgun (WGS) entry which is preliminary data.</text>
</comment>
<dbReference type="PANTHER" id="PTHR23354">
    <property type="entry name" value="NUCLEOLAR PROTEIN 7/ESTROGEN RECEPTOR COACTIVATOR-RELATED"/>
    <property type="match status" value="1"/>
</dbReference>
<comment type="similarity">
    <text evidence="2">Belongs to the OXR1 family.</text>
</comment>
<accession>A0A445LXZ1</accession>
<sequence>MGLILHPSLRFSVLCCLLRIPGIRLVKLMRRMMVAGDDSATKESFVVKKSLFSRGKHSLGRAIHQVARMGGFRNKDGNYTDEGVEMKHIVKTPVAVAVARIGDHLPEISEPSMLVSEDVRNVVYASLPALIHGRKWLMLYSTWKHGISLSTLYRRSMFWPGLSLLVVGDRKGAVFGGLVEAPLRPSNKRKYQRLWQEYDAIAYCTMECTKDVEKYTNTVNSQRVYVFLAGLDSHLDGVGGHILGTTPLLNVKVVYTIVCAEANHQEAMLGSVSIEGTAFAVKKSSKKGVPKCSHCNGDNHVIETCSKLHGYLDWHPKGKTTSNNKAENLSQIATAAGFVIKSGISNSVINLSVVTGSSDWIIDMGAADHMTCDPHTFTHLSPGLLKLSLLMPMKFHLLLKNIHIKEKIGSGKQSGGLFYLEDDSQQTHKEALVHLASDHTQDKNQQKFWL</sequence>
<feature type="domain" description="TLDc" evidence="5">
    <location>
        <begin position="112"/>
        <end position="260"/>
    </location>
</feature>
<dbReference type="GO" id="GO:0005739">
    <property type="term" value="C:mitochondrion"/>
    <property type="evidence" value="ECO:0007669"/>
    <property type="project" value="UniProtKB-SubCell"/>
</dbReference>
<dbReference type="InterPro" id="IPR006571">
    <property type="entry name" value="TLDc_dom"/>
</dbReference>
<evidence type="ECO:0000256" key="3">
    <source>
        <dbReference type="ARBA" id="ARBA00023128"/>
    </source>
</evidence>
<proteinExistence type="inferred from homology"/>